<dbReference type="SUPFAM" id="SSF51556">
    <property type="entry name" value="Metallo-dependent hydrolases"/>
    <property type="match status" value="1"/>
</dbReference>
<dbReference type="NCBIfam" id="NF006056">
    <property type="entry name" value="PRK08204.1"/>
    <property type="match status" value="1"/>
</dbReference>
<dbReference type="InterPro" id="IPR032466">
    <property type="entry name" value="Metal_Hydrolase"/>
</dbReference>
<comment type="caution">
    <text evidence="4">The sequence shown here is derived from an EMBL/GenBank/DDBJ whole genome shotgun (WGS) entry which is preliminary data.</text>
</comment>
<dbReference type="Pfam" id="PF01979">
    <property type="entry name" value="Amidohydro_1"/>
    <property type="match status" value="1"/>
</dbReference>
<protein>
    <submittedName>
        <fullName evidence="4">Amidohydrolase family protein</fullName>
    </submittedName>
</protein>
<reference evidence="4" key="1">
    <citation type="submission" date="2024-01" db="EMBL/GenBank/DDBJ databases">
        <title>First draft genome sequence data of TA4-1, the type strain of Gram-positive actinobacterium Streptomyces chiangmaiensis.</title>
        <authorList>
            <person name="Yasawong M."/>
            <person name="Nantapong N."/>
        </authorList>
    </citation>
    <scope>NUCLEOTIDE SEQUENCE</scope>
    <source>
        <strain evidence="4">TA4-1</strain>
    </source>
</reference>
<evidence type="ECO:0000313" key="4">
    <source>
        <dbReference type="EMBL" id="MED7826445.1"/>
    </source>
</evidence>
<dbReference type="PANTHER" id="PTHR43794">
    <property type="entry name" value="AMINOHYDROLASE SSNA-RELATED"/>
    <property type="match status" value="1"/>
</dbReference>
<dbReference type="InterPro" id="IPR011059">
    <property type="entry name" value="Metal-dep_hydrolase_composite"/>
</dbReference>
<dbReference type="PANTHER" id="PTHR43794:SF11">
    <property type="entry name" value="AMIDOHYDROLASE-RELATED DOMAIN-CONTAINING PROTEIN"/>
    <property type="match status" value="1"/>
</dbReference>
<dbReference type="Gene3D" id="2.30.40.10">
    <property type="entry name" value="Urease, subunit C, domain 1"/>
    <property type="match status" value="1"/>
</dbReference>
<dbReference type="InterPro" id="IPR050287">
    <property type="entry name" value="MTA/SAH_deaminase"/>
</dbReference>
<evidence type="ECO:0000256" key="2">
    <source>
        <dbReference type="SAM" id="MobiDB-lite"/>
    </source>
</evidence>
<keyword evidence="1" id="KW-0378">Hydrolase</keyword>
<gene>
    <name evidence="4" type="ORF">VXC91_31980</name>
</gene>
<evidence type="ECO:0000259" key="3">
    <source>
        <dbReference type="Pfam" id="PF01979"/>
    </source>
</evidence>
<dbReference type="Proteomes" id="UP001333996">
    <property type="component" value="Unassembled WGS sequence"/>
</dbReference>
<dbReference type="InterPro" id="IPR006680">
    <property type="entry name" value="Amidohydro-rel"/>
</dbReference>
<dbReference type="RefSeq" id="WP_329510842.1">
    <property type="nucleotide sequence ID" value="NZ_BAAAYZ010000057.1"/>
</dbReference>
<accession>A0ABU7FQP9</accession>
<name>A0ABU7FQP9_9ACTN</name>
<sequence length="451" mass="48306">MTHRTLIKGGTIYSVDPDIGELPRGDVLVEDDTIMAVAEHIPATDAHIIDATDRIVLPGLIDTHRHLWQAALRQLAADWTLGQYIDHMLLELGPRFSPDDVYVAELLGAMEAIDAGVTTVMDWAHIMRSPDHADEAVRGLVDSGIRAVFGYGNPGGPPADWYARDVTRVAERYFSSEGGLVTFALASMGPEFGSVEDTLSDLTLARELGIRASMHVGVGALGKQRSITELHRRGLLGPDLIYVHCNTCTDAELRLIADTGGHASISPRVEMQMGHGYPATGRLCAAGVVPSLSIDVVSGVGGSLFAEMRGTLEAERGWQHHAALSRDETLPELTISTRDVVRMATIEGARTLGLESRIGSLTPGKQADIILLDTDRPNLSPVNSVSAAITLADNENVDTVLIAGRVVKQGGRISGHDLRAVRGRAHSSRDRLLESWSGPRSTAASAAQPRA</sequence>
<keyword evidence="5" id="KW-1185">Reference proteome</keyword>
<dbReference type="Gene3D" id="3.20.20.140">
    <property type="entry name" value="Metal-dependent hydrolases"/>
    <property type="match status" value="1"/>
</dbReference>
<proteinExistence type="predicted"/>
<feature type="domain" description="Amidohydrolase-related" evidence="3">
    <location>
        <begin position="55"/>
        <end position="407"/>
    </location>
</feature>
<dbReference type="EMBL" id="JAYWVC010000157">
    <property type="protein sequence ID" value="MED7826445.1"/>
    <property type="molecule type" value="Genomic_DNA"/>
</dbReference>
<feature type="region of interest" description="Disordered" evidence="2">
    <location>
        <begin position="424"/>
        <end position="451"/>
    </location>
</feature>
<evidence type="ECO:0000256" key="1">
    <source>
        <dbReference type="ARBA" id="ARBA00022801"/>
    </source>
</evidence>
<evidence type="ECO:0000313" key="5">
    <source>
        <dbReference type="Proteomes" id="UP001333996"/>
    </source>
</evidence>
<organism evidence="4 5">
    <name type="scientific">Streptomyces chiangmaiensis</name>
    <dbReference type="NCBI Taxonomy" id="766497"/>
    <lineage>
        <taxon>Bacteria</taxon>
        <taxon>Bacillati</taxon>
        <taxon>Actinomycetota</taxon>
        <taxon>Actinomycetes</taxon>
        <taxon>Kitasatosporales</taxon>
        <taxon>Streptomycetaceae</taxon>
        <taxon>Streptomyces</taxon>
    </lineage>
</organism>
<dbReference type="SUPFAM" id="SSF51338">
    <property type="entry name" value="Composite domain of metallo-dependent hydrolases"/>
    <property type="match status" value="1"/>
</dbReference>